<evidence type="ECO:0000313" key="3">
    <source>
        <dbReference type="Proteomes" id="UP000270094"/>
    </source>
</evidence>
<evidence type="ECO:0000256" key="1">
    <source>
        <dbReference type="SAM" id="MobiDB-lite"/>
    </source>
</evidence>
<feature type="compositionally biased region" description="Acidic residues" evidence="1">
    <location>
        <begin position="1"/>
        <end position="11"/>
    </location>
</feature>
<sequence>MATTKEDEEGSLLDTSGNSLSHRKSEALRSDNYIKPEPFDDYENESDSAPPSPRMRQKRQCAELAIKKIKLEMQPAGHWDPNREKKNGPDSREGSCDRSECALQKTCSLNLISSCLKTMTDACGKNFYHITKGEHVCGP</sequence>
<feature type="compositionally biased region" description="Basic and acidic residues" evidence="1">
    <location>
        <begin position="80"/>
        <end position="97"/>
    </location>
</feature>
<protein>
    <submittedName>
        <fullName evidence="2">Uncharacterized protein</fullName>
    </submittedName>
</protein>
<dbReference type="Proteomes" id="UP000270094">
    <property type="component" value="Unassembled WGS sequence"/>
</dbReference>
<accession>A0A3P7JV44</accession>
<feature type="region of interest" description="Disordered" evidence="1">
    <location>
        <begin position="72"/>
        <end position="97"/>
    </location>
</feature>
<gene>
    <name evidence="2" type="ORF">SVUK_LOCUS18867</name>
</gene>
<organism evidence="2 3">
    <name type="scientific">Strongylus vulgaris</name>
    <name type="common">Blood worm</name>
    <dbReference type="NCBI Taxonomy" id="40348"/>
    <lineage>
        <taxon>Eukaryota</taxon>
        <taxon>Metazoa</taxon>
        <taxon>Ecdysozoa</taxon>
        <taxon>Nematoda</taxon>
        <taxon>Chromadorea</taxon>
        <taxon>Rhabditida</taxon>
        <taxon>Rhabditina</taxon>
        <taxon>Rhabditomorpha</taxon>
        <taxon>Strongyloidea</taxon>
        <taxon>Strongylidae</taxon>
        <taxon>Strongylus</taxon>
    </lineage>
</organism>
<feature type="region of interest" description="Disordered" evidence="1">
    <location>
        <begin position="1"/>
        <end position="59"/>
    </location>
</feature>
<dbReference type="OrthoDB" id="2219495at2759"/>
<dbReference type="EMBL" id="UYYB01125909">
    <property type="protein sequence ID" value="VDM83869.1"/>
    <property type="molecule type" value="Genomic_DNA"/>
</dbReference>
<evidence type="ECO:0000313" key="2">
    <source>
        <dbReference type="EMBL" id="VDM83869.1"/>
    </source>
</evidence>
<keyword evidence="3" id="KW-1185">Reference proteome</keyword>
<feature type="compositionally biased region" description="Basic and acidic residues" evidence="1">
    <location>
        <begin position="23"/>
        <end position="38"/>
    </location>
</feature>
<proteinExistence type="predicted"/>
<name>A0A3P7JV44_STRVU</name>
<dbReference type="AlphaFoldDB" id="A0A3P7JV44"/>
<reference evidence="2 3" key="1">
    <citation type="submission" date="2018-11" db="EMBL/GenBank/DDBJ databases">
        <authorList>
            <consortium name="Pathogen Informatics"/>
        </authorList>
    </citation>
    <scope>NUCLEOTIDE SEQUENCE [LARGE SCALE GENOMIC DNA]</scope>
</reference>